<dbReference type="EMBL" id="BCTA01000012">
    <property type="protein sequence ID" value="GAT07617.1"/>
    <property type="molecule type" value="Genomic_DNA"/>
</dbReference>
<dbReference type="AlphaFoldDB" id="A0AAW5SST7"/>
<accession>A0AAW5SST7</accession>
<proteinExistence type="predicted"/>
<name>A0AAW5SST7_MYCNV</name>
<feature type="compositionally biased region" description="Acidic residues" evidence="1">
    <location>
        <begin position="218"/>
        <end position="227"/>
    </location>
</feature>
<evidence type="ECO:0000313" key="5">
    <source>
        <dbReference type="EMBL" id="MCV7026630.1"/>
    </source>
</evidence>
<evidence type="ECO:0000259" key="2">
    <source>
        <dbReference type="Pfam" id="PF18645"/>
    </source>
</evidence>
<reference evidence="5" key="2">
    <citation type="submission" date="2020-07" db="EMBL/GenBank/DDBJ databases">
        <authorList>
            <person name="Pettersson B.M.F."/>
            <person name="Behra P.R.K."/>
            <person name="Ramesh M."/>
            <person name="Das S."/>
            <person name="Dasgupta S."/>
            <person name="Kirsebom L.A."/>
        </authorList>
    </citation>
    <scope>NUCLEOTIDE SEQUENCE</scope>
    <source>
        <strain evidence="5">DSM 44203</strain>
    </source>
</reference>
<feature type="region of interest" description="Disordered" evidence="1">
    <location>
        <begin position="1"/>
        <end position="26"/>
    </location>
</feature>
<protein>
    <submittedName>
        <fullName evidence="5">DUF5631 domain-containing protein</fullName>
    </submittedName>
</protein>
<dbReference type="Pfam" id="PF18645">
    <property type="entry name" value="DUF5631"/>
    <property type="match status" value="1"/>
</dbReference>
<evidence type="ECO:0000313" key="6">
    <source>
        <dbReference type="Proteomes" id="UP000069773"/>
    </source>
</evidence>
<evidence type="ECO:0000313" key="7">
    <source>
        <dbReference type="Proteomes" id="UP001207528"/>
    </source>
</evidence>
<feature type="compositionally biased region" description="Low complexity" evidence="1">
    <location>
        <begin position="203"/>
        <end position="212"/>
    </location>
</feature>
<feature type="region of interest" description="Disordered" evidence="1">
    <location>
        <begin position="133"/>
        <end position="263"/>
    </location>
</feature>
<evidence type="ECO:0000256" key="1">
    <source>
        <dbReference type="SAM" id="MobiDB-lite"/>
    </source>
</evidence>
<feature type="domain" description="DUF5632" evidence="3">
    <location>
        <begin position="354"/>
        <end position="430"/>
    </location>
</feature>
<dbReference type="RefSeq" id="WP_131808501.1">
    <property type="nucleotide sequence ID" value="NZ_BCTA01000012.1"/>
</dbReference>
<dbReference type="InterPro" id="IPR040604">
    <property type="entry name" value="DUF5632"/>
</dbReference>
<comment type="caution">
    <text evidence="5">The sequence shown here is derived from an EMBL/GenBank/DDBJ whole genome shotgun (WGS) entry which is preliminary data.</text>
</comment>
<feature type="domain" description="DUF5631" evidence="2">
    <location>
        <begin position="453"/>
        <end position="547"/>
    </location>
</feature>
<evidence type="ECO:0000313" key="4">
    <source>
        <dbReference type="EMBL" id="GAT07617.1"/>
    </source>
</evidence>
<sequence>MAVPQYEVPGGMHGRQDPQRGPQRMPRDCSAVVLDGVWPYELMTPRPETETVARYLHEDLMKIVERTNERLAEMDRWTHMPYEQRRDLERRAIDVARALAVLRVESTVRSLGGRAITVSPKVVEVTKAIEADLMQRPGAGRPNSAGGRGAPRQDGRPTTPPPHRDGAGRPAPGGGPAHGVPQPGARPAPVPPPRPPVPPPPNERLAAPRPAAGHFVDADESQTDEYEPAVASASNASHDTRPMSGPQPVVIVDADEPDDDAGETTEVVARASVLPDESTQVVARETLRPDESTQVVAHGQPAVEETTPVVRPAEVRPAPAPVVASAEVRPAPAPVSRGHVEGRASFAGPDQLQEWLQQVTGIVARQQPALKWVVGERADGSIVVATDVMSGWVPPGVVLPAGVVVLEPARRSGKLEEWVGPLERSARYGPGDRIAPSAVPALAEKPFAVVEIVEDLGWRLGEATRLHEGLPRIAHTLAKAGAAHTGVPEAELDVLAVHVQTATQSMLAAYPSVSEAQVLSCMLLGAAEAMAAGHTVLASYHYAWYETLAGRRWE</sequence>
<dbReference type="Proteomes" id="UP001207528">
    <property type="component" value="Unassembled WGS sequence"/>
</dbReference>
<dbReference type="Pfam" id="PF18646">
    <property type="entry name" value="DUF5632"/>
    <property type="match status" value="1"/>
</dbReference>
<feature type="compositionally biased region" description="Pro residues" evidence="1">
    <location>
        <begin position="184"/>
        <end position="202"/>
    </location>
</feature>
<dbReference type="EMBL" id="JACKTI010000069">
    <property type="protein sequence ID" value="MCV7026630.1"/>
    <property type="molecule type" value="Genomic_DNA"/>
</dbReference>
<evidence type="ECO:0000259" key="3">
    <source>
        <dbReference type="Pfam" id="PF18646"/>
    </source>
</evidence>
<organism evidence="5 7">
    <name type="scientific">Mycolicibacterium novocastrense</name>
    <name type="common">Mycobacterium novocastrense</name>
    <dbReference type="NCBI Taxonomy" id="59813"/>
    <lineage>
        <taxon>Bacteria</taxon>
        <taxon>Bacillati</taxon>
        <taxon>Actinomycetota</taxon>
        <taxon>Actinomycetes</taxon>
        <taxon>Mycobacteriales</taxon>
        <taxon>Mycobacteriaceae</taxon>
        <taxon>Mycolicibacterium</taxon>
    </lineage>
</organism>
<reference evidence="5" key="3">
    <citation type="journal article" date="2022" name="BMC Genomics">
        <title>Comparative genome analysis of mycobacteria focusing on tRNA and non-coding RNA.</title>
        <authorList>
            <person name="Behra P.R.K."/>
            <person name="Pettersson B.M.F."/>
            <person name="Ramesh M."/>
            <person name="Das S."/>
            <person name="Dasgupta S."/>
            <person name="Kirsebom L.A."/>
        </authorList>
    </citation>
    <scope>NUCLEOTIDE SEQUENCE</scope>
    <source>
        <strain evidence="5">DSM 44203</strain>
    </source>
</reference>
<keyword evidence="6" id="KW-1185">Reference proteome</keyword>
<reference evidence="4 6" key="1">
    <citation type="journal article" date="2016" name="Genome Announc.">
        <title>Draft Genome Sequences of Five Rapidly Growing Mycobacterium Species, M. thermoresistibile, M. fortuitum subsp. acetamidolyticum, M. canariasense, M. brisbanense, and M. novocastrense.</title>
        <authorList>
            <person name="Katahira K."/>
            <person name="Ogura Y."/>
            <person name="Gotoh Y."/>
            <person name="Hayashi T."/>
        </authorList>
    </citation>
    <scope>NUCLEOTIDE SEQUENCE [LARGE SCALE GENOMIC DNA]</scope>
    <source>
        <strain evidence="4 6">JCM18114</strain>
    </source>
</reference>
<dbReference type="Proteomes" id="UP000069773">
    <property type="component" value="Unassembled WGS sequence"/>
</dbReference>
<gene>
    <name evidence="5" type="ORF">H7I77_25310</name>
    <name evidence="4" type="ORF">RMCN_0750</name>
</gene>
<dbReference type="InterPro" id="IPR040833">
    <property type="entry name" value="DUF5631"/>
</dbReference>
<feature type="compositionally biased region" description="Acidic residues" evidence="1">
    <location>
        <begin position="253"/>
        <end position="263"/>
    </location>
</feature>